<proteinExistence type="predicted"/>
<organism evidence="1 2">
    <name type="scientific">Thermosynechococcus vestitus (strain NIES-2133 / IAM M-273 / BP-1)</name>
    <dbReference type="NCBI Taxonomy" id="197221"/>
    <lineage>
        <taxon>Bacteria</taxon>
        <taxon>Bacillati</taxon>
        <taxon>Cyanobacteriota</taxon>
        <taxon>Cyanophyceae</taxon>
        <taxon>Acaryochloridales</taxon>
        <taxon>Thermosynechococcaceae</taxon>
        <taxon>Thermosynechococcus</taxon>
    </lineage>
</organism>
<evidence type="ECO:0000313" key="2">
    <source>
        <dbReference type="Proteomes" id="UP000000440"/>
    </source>
</evidence>
<gene>
    <name evidence="1" type="ordered locus">tsl1609</name>
</gene>
<dbReference type="Gene3D" id="2.30.30.660">
    <property type="entry name" value="Protein of unknown function (DUF3539)"/>
    <property type="match status" value="1"/>
</dbReference>
<dbReference type="KEGG" id="tel:tsl1609"/>
<dbReference type="NCBIfam" id="NF045912">
    <property type="entry name" value="TransCoactPipX"/>
    <property type="match status" value="1"/>
</dbReference>
<sequence>MKPPITAEQYLNHPTFGLLYGVCPLDEHRQLFTTLYAQRLFFIVSHRPGGMKFESISRTDARMLIEQRLRSLRRLGKTAEYKALEAIHRQAFL</sequence>
<protein>
    <submittedName>
        <fullName evidence="1">Tsl1609 protein</fullName>
    </submittedName>
</protein>
<reference evidence="1 2" key="1">
    <citation type="journal article" date="2002" name="DNA Res.">
        <title>Complete genome structure of the thermophilic cyanobacterium Thermosynechococcus elongatus BP-1.</title>
        <authorList>
            <person name="Nakamura Y."/>
            <person name="Kaneko T."/>
            <person name="Sato S."/>
            <person name="Ikeuchi M."/>
            <person name="Katoh H."/>
            <person name="Sasamoto S."/>
            <person name="Watanabe A."/>
            <person name="Iriguchi M."/>
            <person name="Kawashima K."/>
            <person name="Kimura T."/>
            <person name="Kishida Y."/>
            <person name="Kiyokawa C."/>
            <person name="Kohara M."/>
            <person name="Matsumoto M."/>
            <person name="Matsuno A."/>
            <person name="Nakazaki N."/>
            <person name="Shimpo S."/>
            <person name="Sugimoto M."/>
            <person name="Takeuchi C."/>
            <person name="Yamada M."/>
            <person name="Tabata S."/>
        </authorList>
    </citation>
    <scope>NUCLEOTIDE SEQUENCE [LARGE SCALE GENOMIC DNA]</scope>
    <source>
        <strain evidence="2">IAM M-273 / NIES-2133 / BP-1</strain>
    </source>
</reference>
<dbReference type="Gene3D" id="6.10.250.870">
    <property type="match status" value="1"/>
</dbReference>
<dbReference type="RefSeq" id="WP_011057448.1">
    <property type="nucleotide sequence ID" value="NC_004113.1"/>
</dbReference>
<dbReference type="eggNOG" id="COG0457">
    <property type="taxonomic scope" value="Bacteria"/>
</dbReference>
<dbReference type="STRING" id="197221.gene:10748211"/>
<dbReference type="EMBL" id="BA000039">
    <property type="protein sequence ID" value="BAC09161.1"/>
    <property type="molecule type" value="Genomic_DNA"/>
</dbReference>
<dbReference type="Pfam" id="PF12058">
    <property type="entry name" value="PipX"/>
    <property type="match status" value="1"/>
</dbReference>
<keyword evidence="2" id="KW-1185">Reference proteome</keyword>
<dbReference type="EnsemblBacteria" id="BAC09161">
    <property type="protein sequence ID" value="BAC09161"/>
    <property type="gene ID" value="BAC09161"/>
</dbReference>
<dbReference type="InterPro" id="IPR021926">
    <property type="entry name" value="PipX"/>
</dbReference>
<name>Q8DIH8_THEVB</name>
<accession>Q8DIH8</accession>
<dbReference type="PATRIC" id="fig|197221.4.peg.1688"/>
<evidence type="ECO:0000313" key="1">
    <source>
        <dbReference type="EMBL" id="BAC09161.1"/>
    </source>
</evidence>
<dbReference type="Proteomes" id="UP000000440">
    <property type="component" value="Chromosome"/>
</dbReference>
<dbReference type="AlphaFoldDB" id="Q8DIH8"/>